<accession>A0A6B2JTS2</accession>
<gene>
    <name evidence="1" type="ORF">GZA08_13375</name>
</gene>
<dbReference type="PANTHER" id="PTHR39166:SF1">
    <property type="entry name" value="BLL1166 PROTEIN"/>
    <property type="match status" value="1"/>
</dbReference>
<evidence type="ECO:0000313" key="1">
    <source>
        <dbReference type="EMBL" id="NDV01957.1"/>
    </source>
</evidence>
<dbReference type="AlphaFoldDB" id="A0A6B2JTS2"/>
<keyword evidence="1" id="KW-0808">Transferase</keyword>
<dbReference type="GO" id="GO:0016740">
    <property type="term" value="F:transferase activity"/>
    <property type="evidence" value="ECO:0007669"/>
    <property type="project" value="UniProtKB-KW"/>
</dbReference>
<dbReference type="Pfam" id="PF06042">
    <property type="entry name" value="NTP_transf_6"/>
    <property type="match status" value="1"/>
</dbReference>
<protein>
    <submittedName>
        <fullName evidence="1">Nucleotidyltransferase family protein</fullName>
    </submittedName>
</protein>
<proteinExistence type="predicted"/>
<comment type="caution">
    <text evidence="1">The sequence shown here is derived from an EMBL/GenBank/DDBJ whole genome shotgun (WGS) entry which is preliminary data.</text>
</comment>
<sequence>MTHLRYADASLEAQRAALIEIVRVSPKLMRAFHIARELGLPDWWIVSGALYNQVWNALTGRPELHGVKDIDLFYFDPDTSWEAEDRVIRAGARLFPADPPVEIRNQARVHLWYEQHFGQPCPPYRNAREPIAAFACRTHAVGMRLTSDDDFEVEAPYGLGDIFSFRVTPNPIRPNRLTHEAKAARQKALWPELRIEPWPEDL</sequence>
<keyword evidence="2" id="KW-1185">Reference proteome</keyword>
<dbReference type="RefSeq" id="WP_163894473.1">
    <property type="nucleotide sequence ID" value="NZ_JAAFYS010000003.1"/>
</dbReference>
<reference evidence="1 2" key="1">
    <citation type="submission" date="2020-02" db="EMBL/GenBank/DDBJ databases">
        <title>Pseudoroseicyclus tamarix, sp. nov., isolated from offshore sediment of a Tamarix chinensis forest.</title>
        <authorList>
            <person name="Gai Y."/>
        </authorList>
    </citation>
    <scope>NUCLEOTIDE SEQUENCE [LARGE SCALE GENOMIC DNA]</scope>
    <source>
        <strain evidence="1 2">CLL3-39</strain>
    </source>
</reference>
<dbReference type="EMBL" id="JAAGAB010000003">
    <property type="protein sequence ID" value="NDV01957.1"/>
    <property type="molecule type" value="Genomic_DNA"/>
</dbReference>
<organism evidence="1 2">
    <name type="scientific">Pseudoroseicyclus tamaricis</name>
    <dbReference type="NCBI Taxonomy" id="2705421"/>
    <lineage>
        <taxon>Bacteria</taxon>
        <taxon>Pseudomonadati</taxon>
        <taxon>Pseudomonadota</taxon>
        <taxon>Alphaproteobacteria</taxon>
        <taxon>Rhodobacterales</taxon>
        <taxon>Paracoccaceae</taxon>
        <taxon>Pseudoroseicyclus</taxon>
    </lineage>
</organism>
<dbReference type="Proteomes" id="UP000474757">
    <property type="component" value="Unassembled WGS sequence"/>
</dbReference>
<dbReference type="PANTHER" id="PTHR39166">
    <property type="entry name" value="BLL1166 PROTEIN"/>
    <property type="match status" value="1"/>
</dbReference>
<dbReference type="InterPro" id="IPR009267">
    <property type="entry name" value="NTP_transf_6"/>
</dbReference>
<name>A0A6B2JTS2_9RHOB</name>
<evidence type="ECO:0000313" key="2">
    <source>
        <dbReference type="Proteomes" id="UP000474757"/>
    </source>
</evidence>